<evidence type="ECO:0000313" key="3">
    <source>
        <dbReference type="Proteomes" id="UP001222325"/>
    </source>
</evidence>
<feature type="non-terminal residue" evidence="2">
    <location>
        <position position="1"/>
    </location>
</feature>
<gene>
    <name evidence="2" type="ORF">B0H15DRAFT_757408</name>
</gene>
<organism evidence="2 3">
    <name type="scientific">Mycena belliarum</name>
    <dbReference type="NCBI Taxonomy" id="1033014"/>
    <lineage>
        <taxon>Eukaryota</taxon>
        <taxon>Fungi</taxon>
        <taxon>Dikarya</taxon>
        <taxon>Basidiomycota</taxon>
        <taxon>Agaricomycotina</taxon>
        <taxon>Agaricomycetes</taxon>
        <taxon>Agaricomycetidae</taxon>
        <taxon>Agaricales</taxon>
        <taxon>Marasmiineae</taxon>
        <taxon>Mycenaceae</taxon>
        <taxon>Mycena</taxon>
    </lineage>
</organism>
<dbReference type="AlphaFoldDB" id="A0AAD6XTU1"/>
<sequence length="105" mass="11679">PRDAFEPPTKRPKPNPTSSHASAGSSQRRSPRTDTQKIEVILGTIKDQNWTFASFLFNIFRIKDTNGNEINRSPTHSQMVSIFLAGRASKTVGNIVSEWMAHPDG</sequence>
<proteinExistence type="predicted"/>
<dbReference type="Proteomes" id="UP001222325">
    <property type="component" value="Unassembled WGS sequence"/>
</dbReference>
<feature type="compositionally biased region" description="Polar residues" evidence="1">
    <location>
        <begin position="16"/>
        <end position="28"/>
    </location>
</feature>
<name>A0AAD6XTU1_9AGAR</name>
<accession>A0AAD6XTU1</accession>
<evidence type="ECO:0000256" key="1">
    <source>
        <dbReference type="SAM" id="MobiDB-lite"/>
    </source>
</evidence>
<dbReference type="EMBL" id="JARJCN010000030">
    <property type="protein sequence ID" value="KAJ7086886.1"/>
    <property type="molecule type" value="Genomic_DNA"/>
</dbReference>
<evidence type="ECO:0000313" key="2">
    <source>
        <dbReference type="EMBL" id="KAJ7086886.1"/>
    </source>
</evidence>
<keyword evidence="3" id="KW-1185">Reference proteome</keyword>
<reference evidence="2" key="1">
    <citation type="submission" date="2023-03" db="EMBL/GenBank/DDBJ databases">
        <title>Massive genome expansion in bonnet fungi (Mycena s.s.) driven by repeated elements and novel gene families across ecological guilds.</title>
        <authorList>
            <consortium name="Lawrence Berkeley National Laboratory"/>
            <person name="Harder C.B."/>
            <person name="Miyauchi S."/>
            <person name="Viragh M."/>
            <person name="Kuo A."/>
            <person name="Thoen E."/>
            <person name="Andreopoulos B."/>
            <person name="Lu D."/>
            <person name="Skrede I."/>
            <person name="Drula E."/>
            <person name="Henrissat B."/>
            <person name="Morin E."/>
            <person name="Kohler A."/>
            <person name="Barry K."/>
            <person name="LaButti K."/>
            <person name="Morin E."/>
            <person name="Salamov A."/>
            <person name="Lipzen A."/>
            <person name="Mereny Z."/>
            <person name="Hegedus B."/>
            <person name="Baldrian P."/>
            <person name="Stursova M."/>
            <person name="Weitz H."/>
            <person name="Taylor A."/>
            <person name="Grigoriev I.V."/>
            <person name="Nagy L.G."/>
            <person name="Martin F."/>
            <person name="Kauserud H."/>
        </authorList>
    </citation>
    <scope>NUCLEOTIDE SEQUENCE</scope>
    <source>
        <strain evidence="2">CBHHK173m</strain>
    </source>
</reference>
<protein>
    <submittedName>
        <fullName evidence="2">Uncharacterized protein</fullName>
    </submittedName>
</protein>
<feature type="region of interest" description="Disordered" evidence="1">
    <location>
        <begin position="1"/>
        <end position="35"/>
    </location>
</feature>
<comment type="caution">
    <text evidence="2">The sequence shown here is derived from an EMBL/GenBank/DDBJ whole genome shotgun (WGS) entry which is preliminary data.</text>
</comment>
<feature type="non-terminal residue" evidence="2">
    <location>
        <position position="105"/>
    </location>
</feature>